<organism evidence="1 2">
    <name type="scientific">Populus trichocarpa</name>
    <name type="common">Western balsam poplar</name>
    <name type="synonym">Populus balsamifera subsp. trichocarpa</name>
    <dbReference type="NCBI Taxonomy" id="3694"/>
    <lineage>
        <taxon>Eukaryota</taxon>
        <taxon>Viridiplantae</taxon>
        <taxon>Streptophyta</taxon>
        <taxon>Embryophyta</taxon>
        <taxon>Tracheophyta</taxon>
        <taxon>Spermatophyta</taxon>
        <taxon>Magnoliopsida</taxon>
        <taxon>eudicotyledons</taxon>
        <taxon>Gunneridae</taxon>
        <taxon>Pentapetalae</taxon>
        <taxon>rosids</taxon>
        <taxon>fabids</taxon>
        <taxon>Malpighiales</taxon>
        <taxon>Salicaceae</taxon>
        <taxon>Saliceae</taxon>
        <taxon>Populus</taxon>
    </lineage>
</organism>
<comment type="caution">
    <text evidence="1">The sequence shown here is derived from an EMBL/GenBank/DDBJ whole genome shotgun (WGS) entry which is preliminary data.</text>
</comment>
<keyword evidence="2" id="KW-1185">Reference proteome</keyword>
<dbReference type="Proteomes" id="UP000006729">
    <property type="component" value="Chromosome 2"/>
</dbReference>
<name>A0ACC0TBW6_POPTR</name>
<gene>
    <name evidence="1" type="ORF">POPTR_002G022002v4</name>
</gene>
<protein>
    <submittedName>
        <fullName evidence="1">Uncharacterized protein</fullName>
    </submittedName>
</protein>
<evidence type="ECO:0000313" key="2">
    <source>
        <dbReference type="Proteomes" id="UP000006729"/>
    </source>
</evidence>
<proteinExistence type="predicted"/>
<evidence type="ECO:0000313" key="1">
    <source>
        <dbReference type="EMBL" id="KAI9398918.1"/>
    </source>
</evidence>
<accession>A0ACC0TBW6</accession>
<sequence>MASLYPGIFNKGHSVLFSCWMFEPFFLMNSLEFDTKYDVCLKAITASLFSKIVVGSERGNTAVHDHLITVMGGMHISLSQMLFLFVYHTWYLELKNWVLISVL</sequence>
<dbReference type="EMBL" id="CM009291">
    <property type="protein sequence ID" value="KAI9398918.1"/>
    <property type="molecule type" value="Genomic_DNA"/>
</dbReference>
<reference evidence="1 2" key="1">
    <citation type="journal article" date="2006" name="Science">
        <title>The genome of black cottonwood, Populus trichocarpa (Torr. &amp; Gray).</title>
        <authorList>
            <person name="Tuskan G.A."/>
            <person name="Difazio S."/>
            <person name="Jansson S."/>
            <person name="Bohlmann J."/>
            <person name="Grigoriev I."/>
            <person name="Hellsten U."/>
            <person name="Putnam N."/>
            <person name="Ralph S."/>
            <person name="Rombauts S."/>
            <person name="Salamov A."/>
            <person name="Schein J."/>
            <person name="Sterck L."/>
            <person name="Aerts A."/>
            <person name="Bhalerao R.R."/>
            <person name="Bhalerao R.P."/>
            <person name="Blaudez D."/>
            <person name="Boerjan W."/>
            <person name="Brun A."/>
            <person name="Brunner A."/>
            <person name="Busov V."/>
            <person name="Campbell M."/>
            <person name="Carlson J."/>
            <person name="Chalot M."/>
            <person name="Chapman J."/>
            <person name="Chen G.L."/>
            <person name="Cooper D."/>
            <person name="Coutinho P.M."/>
            <person name="Couturier J."/>
            <person name="Covert S."/>
            <person name="Cronk Q."/>
            <person name="Cunningham R."/>
            <person name="Davis J."/>
            <person name="Degroeve S."/>
            <person name="Dejardin A."/>
            <person name="Depamphilis C."/>
            <person name="Detter J."/>
            <person name="Dirks B."/>
            <person name="Dubchak I."/>
            <person name="Duplessis S."/>
            <person name="Ehlting J."/>
            <person name="Ellis B."/>
            <person name="Gendler K."/>
            <person name="Goodstein D."/>
            <person name="Gribskov M."/>
            <person name="Grimwood J."/>
            <person name="Groover A."/>
            <person name="Gunter L."/>
            <person name="Hamberger B."/>
            <person name="Heinze B."/>
            <person name="Helariutta Y."/>
            <person name="Henrissat B."/>
            <person name="Holligan D."/>
            <person name="Holt R."/>
            <person name="Huang W."/>
            <person name="Islam-Faridi N."/>
            <person name="Jones S."/>
            <person name="Jones-Rhoades M."/>
            <person name="Jorgensen R."/>
            <person name="Joshi C."/>
            <person name="Kangasjarvi J."/>
            <person name="Karlsson J."/>
            <person name="Kelleher C."/>
            <person name="Kirkpatrick R."/>
            <person name="Kirst M."/>
            <person name="Kohler A."/>
            <person name="Kalluri U."/>
            <person name="Larimer F."/>
            <person name="Leebens-Mack J."/>
            <person name="Leple J.C."/>
            <person name="Locascio P."/>
            <person name="Lou Y."/>
            <person name="Lucas S."/>
            <person name="Martin F."/>
            <person name="Montanini B."/>
            <person name="Napoli C."/>
            <person name="Nelson D.R."/>
            <person name="Nelson C."/>
            <person name="Nieminen K."/>
            <person name="Nilsson O."/>
            <person name="Pereda V."/>
            <person name="Peter G."/>
            <person name="Philippe R."/>
            <person name="Pilate G."/>
            <person name="Poliakov A."/>
            <person name="Razumovskaya J."/>
            <person name="Richardson P."/>
            <person name="Rinaldi C."/>
            <person name="Ritland K."/>
            <person name="Rouze P."/>
            <person name="Ryaboy D."/>
            <person name="Schmutz J."/>
            <person name="Schrader J."/>
            <person name="Segerman B."/>
            <person name="Shin H."/>
            <person name="Siddiqui A."/>
            <person name="Sterky F."/>
            <person name="Terry A."/>
            <person name="Tsai C.J."/>
            <person name="Uberbacher E."/>
            <person name="Unneberg P."/>
            <person name="Vahala J."/>
            <person name="Wall K."/>
            <person name="Wessler S."/>
            <person name="Yang G."/>
            <person name="Yin T."/>
            <person name="Douglas C."/>
            <person name="Marra M."/>
            <person name="Sandberg G."/>
            <person name="Van de Peer Y."/>
            <person name="Rokhsar D."/>
        </authorList>
    </citation>
    <scope>NUCLEOTIDE SEQUENCE [LARGE SCALE GENOMIC DNA]</scope>
    <source>
        <strain evidence="2">cv. Nisqually</strain>
    </source>
</reference>